<keyword evidence="5" id="KW-0862">Zinc</keyword>
<dbReference type="InterPro" id="IPR012962">
    <property type="entry name" value="Pept_M54_archaemetzincn"/>
</dbReference>
<dbReference type="Proteomes" id="UP000830583">
    <property type="component" value="Chromosome"/>
</dbReference>
<dbReference type="RefSeq" id="WP_248433538.1">
    <property type="nucleotide sequence ID" value="NZ_CP096205.1"/>
</dbReference>
<keyword evidence="8" id="KW-1185">Reference proteome</keyword>
<keyword evidence="4 7" id="KW-0378">Hydrolase</keyword>
<dbReference type="PROSITE" id="PS51257">
    <property type="entry name" value="PROKAR_LIPOPROTEIN"/>
    <property type="match status" value="1"/>
</dbReference>
<gene>
    <name evidence="7" type="ORF">M0M57_13395</name>
</gene>
<keyword evidence="2" id="KW-0645">Protease</keyword>
<comment type="cofactor">
    <cofactor evidence="1">
        <name>Zn(2+)</name>
        <dbReference type="ChEBI" id="CHEBI:29105"/>
    </cofactor>
</comment>
<organism evidence="7 8">
    <name type="scientific">Flavobacterium azooxidireducens</name>
    <dbReference type="NCBI Taxonomy" id="1871076"/>
    <lineage>
        <taxon>Bacteria</taxon>
        <taxon>Pseudomonadati</taxon>
        <taxon>Bacteroidota</taxon>
        <taxon>Flavobacteriia</taxon>
        <taxon>Flavobacteriales</taxon>
        <taxon>Flavobacteriaceae</taxon>
        <taxon>Flavobacterium</taxon>
    </lineage>
</organism>
<evidence type="ECO:0000256" key="6">
    <source>
        <dbReference type="ARBA" id="ARBA00023049"/>
    </source>
</evidence>
<dbReference type="CDD" id="cd11375">
    <property type="entry name" value="Peptidase_M54"/>
    <property type="match status" value="1"/>
</dbReference>
<evidence type="ECO:0000256" key="4">
    <source>
        <dbReference type="ARBA" id="ARBA00022801"/>
    </source>
</evidence>
<dbReference type="PANTHER" id="PTHR15910">
    <property type="entry name" value="ARCHAEMETZINCIN"/>
    <property type="match status" value="1"/>
</dbReference>
<dbReference type="GO" id="GO:0008237">
    <property type="term" value="F:metallopeptidase activity"/>
    <property type="evidence" value="ECO:0007669"/>
    <property type="project" value="UniProtKB-KW"/>
</dbReference>
<evidence type="ECO:0000256" key="3">
    <source>
        <dbReference type="ARBA" id="ARBA00022723"/>
    </source>
</evidence>
<sequence>MNKIGFVFILIFFSCQNKSVSDTKVGIQPYADFSKTKTDTITKIIHEFYGVETIILPNKPHDISTFTKVKSPRYRADKIIKLQKEKLPDSLDYIIGLTEKDISTSKKENGKVKEPAHKYEDWGIMGLAYCPGKSCVVSTFRIQHKNKEVHFMRLKKVTVHEFGHNLGLPHCPDKKCVMTDAVESVATIDKAQLALCEKCSNQIKSNKNGYMNFL</sequence>
<keyword evidence="6 7" id="KW-0482">Metalloprotease</keyword>
<name>A0ABY4KE84_9FLAO</name>
<dbReference type="Pfam" id="PF07998">
    <property type="entry name" value="Peptidase_M54"/>
    <property type="match status" value="1"/>
</dbReference>
<keyword evidence="3" id="KW-0479">Metal-binding</keyword>
<evidence type="ECO:0000313" key="8">
    <source>
        <dbReference type="Proteomes" id="UP000830583"/>
    </source>
</evidence>
<dbReference type="InterPro" id="IPR024079">
    <property type="entry name" value="MetalloPept_cat_dom_sf"/>
</dbReference>
<accession>A0ABY4KE84</accession>
<evidence type="ECO:0000256" key="2">
    <source>
        <dbReference type="ARBA" id="ARBA00022670"/>
    </source>
</evidence>
<dbReference type="SUPFAM" id="SSF55486">
    <property type="entry name" value="Metalloproteases ('zincins'), catalytic domain"/>
    <property type="match status" value="1"/>
</dbReference>
<proteinExistence type="predicted"/>
<evidence type="ECO:0000313" key="7">
    <source>
        <dbReference type="EMBL" id="UPQ78611.1"/>
    </source>
</evidence>
<protein>
    <submittedName>
        <fullName evidence="7">Matrixin family metalloprotease</fullName>
        <ecNumber evidence="7">3.4.24.-</ecNumber>
    </submittedName>
</protein>
<reference evidence="7" key="1">
    <citation type="submission" date="2022-04" db="EMBL/GenBank/DDBJ databases">
        <title>Consumption of N2O by Flavobacterium azooxidireducens sp. nov. isolated from Decomposing Leaf Litter of Phragmites australis (Cav.).</title>
        <authorList>
            <person name="Behrendt U."/>
            <person name="Spanner T."/>
            <person name="Augustin J."/>
            <person name="Horn M.A."/>
            <person name="Kolb S."/>
            <person name="Ulrich A."/>
        </authorList>
    </citation>
    <scope>NUCLEOTIDE SEQUENCE</scope>
    <source>
        <strain evidence="7">IGB 4-14</strain>
    </source>
</reference>
<dbReference type="EC" id="3.4.24.-" evidence="7"/>
<evidence type="ECO:0000256" key="5">
    <source>
        <dbReference type="ARBA" id="ARBA00022833"/>
    </source>
</evidence>
<dbReference type="EMBL" id="CP096205">
    <property type="protein sequence ID" value="UPQ78611.1"/>
    <property type="molecule type" value="Genomic_DNA"/>
</dbReference>
<evidence type="ECO:0000256" key="1">
    <source>
        <dbReference type="ARBA" id="ARBA00001947"/>
    </source>
</evidence>
<dbReference type="PANTHER" id="PTHR15910:SF1">
    <property type="entry name" value="ARCHAEMETZINCIN-2"/>
    <property type="match status" value="1"/>
</dbReference>
<dbReference type="Gene3D" id="3.40.390.10">
    <property type="entry name" value="Collagenase (Catalytic Domain)"/>
    <property type="match status" value="1"/>
</dbReference>